<dbReference type="Proteomes" id="UP000431092">
    <property type="component" value="Unassembled WGS sequence"/>
</dbReference>
<protein>
    <submittedName>
        <fullName evidence="3">SseB family protein</fullName>
    </submittedName>
</protein>
<reference evidence="3 4" key="1">
    <citation type="submission" date="2019-11" db="EMBL/GenBank/DDBJ databases">
        <title>Whole genome sequencing identifies a novel species of the genus Arsenicicoccus isolated from human blood.</title>
        <authorList>
            <person name="Jeong J.H."/>
            <person name="Kweon O.J."/>
            <person name="Kim H.R."/>
            <person name="Kim T.-H."/>
            <person name="Ha S.-M."/>
            <person name="Lee M.-K."/>
        </authorList>
    </citation>
    <scope>NUCLEOTIDE SEQUENCE [LARGE SCALE GENOMIC DNA]</scope>
    <source>
        <strain evidence="3 4">MKL-02</strain>
    </source>
</reference>
<evidence type="ECO:0000313" key="3">
    <source>
        <dbReference type="EMBL" id="MTB71749.1"/>
    </source>
</evidence>
<dbReference type="EMBL" id="WLVL01000023">
    <property type="protein sequence ID" value="MTB71749.1"/>
    <property type="molecule type" value="Genomic_DNA"/>
</dbReference>
<feature type="compositionally biased region" description="Basic and acidic residues" evidence="1">
    <location>
        <begin position="30"/>
        <end position="46"/>
    </location>
</feature>
<dbReference type="AlphaFoldDB" id="A0A6I3ISU7"/>
<evidence type="ECO:0000313" key="4">
    <source>
        <dbReference type="Proteomes" id="UP000431092"/>
    </source>
</evidence>
<feature type="domain" description="SseB protein N-terminal" evidence="2">
    <location>
        <begin position="52"/>
        <end position="164"/>
    </location>
</feature>
<accession>A0A6I3ISU7</accession>
<proteinExistence type="predicted"/>
<feature type="compositionally biased region" description="Basic and acidic residues" evidence="1">
    <location>
        <begin position="1"/>
        <end position="14"/>
    </location>
</feature>
<name>A0A6I3ISU7_9MICO</name>
<keyword evidence="4" id="KW-1185">Reference proteome</keyword>
<feature type="region of interest" description="Disordered" evidence="1">
    <location>
        <begin position="1"/>
        <end position="46"/>
    </location>
</feature>
<organism evidence="3 4">
    <name type="scientific">Arsenicicoccus cauae</name>
    <dbReference type="NCBI Taxonomy" id="2663847"/>
    <lineage>
        <taxon>Bacteria</taxon>
        <taxon>Bacillati</taxon>
        <taxon>Actinomycetota</taxon>
        <taxon>Actinomycetes</taxon>
        <taxon>Micrococcales</taxon>
        <taxon>Intrasporangiaceae</taxon>
        <taxon>Arsenicicoccus</taxon>
    </lineage>
</organism>
<evidence type="ECO:0000259" key="2">
    <source>
        <dbReference type="Pfam" id="PF07179"/>
    </source>
</evidence>
<gene>
    <name evidence="3" type="ORF">GGG17_07145</name>
</gene>
<comment type="caution">
    <text evidence="3">The sequence shown here is derived from an EMBL/GenBank/DDBJ whole genome shotgun (WGS) entry which is preliminary data.</text>
</comment>
<dbReference type="RefSeq" id="WP_154593051.1">
    <property type="nucleotide sequence ID" value="NZ_WLVL01000023.1"/>
</dbReference>
<dbReference type="InterPro" id="IPR009839">
    <property type="entry name" value="SseB_N"/>
</dbReference>
<sequence>MSDRERDPRIERRMAGHGASHGHDTGGVPWHDRELTDNPFSDDRGEVDPRLAAALDRDVDDESLMSSVSAARFFVPVVAAPGEGAAVGTDSVADMATVVLTSPDGERALPAFTGLATLAAWDPSARPVPVTAQTLGQAAVQERCDLLVLDLGSDQHRVLRPSMVYALAQGRAWVPADRDVVVQESIDRGRRVVLAEERLAGLVQDVRVGGLTPSGELRVDVVVPRGLDRETLHLVLAEVGRQLSEDAELRTRIDGLTFSVVAGPGSAQVPR</sequence>
<evidence type="ECO:0000256" key="1">
    <source>
        <dbReference type="SAM" id="MobiDB-lite"/>
    </source>
</evidence>
<dbReference type="Pfam" id="PF07179">
    <property type="entry name" value="SseB"/>
    <property type="match status" value="1"/>
</dbReference>